<feature type="non-terminal residue" evidence="3">
    <location>
        <position position="1"/>
    </location>
</feature>
<feature type="compositionally biased region" description="Polar residues" evidence="2">
    <location>
        <begin position="203"/>
        <end position="218"/>
    </location>
</feature>
<dbReference type="Gene3D" id="3.10.20.550">
    <property type="entry name" value="ASAP complex, SAP18 subunit"/>
    <property type="match status" value="1"/>
</dbReference>
<feature type="compositionally biased region" description="Low complexity" evidence="2">
    <location>
        <begin position="257"/>
        <end position="266"/>
    </location>
</feature>
<evidence type="ECO:0000256" key="1">
    <source>
        <dbReference type="ARBA" id="ARBA00009143"/>
    </source>
</evidence>
<reference evidence="3" key="1">
    <citation type="submission" date="2022-06" db="EMBL/GenBank/DDBJ databases">
        <authorList>
            <consortium name="SYNGENTA / RWTH Aachen University"/>
        </authorList>
    </citation>
    <scope>NUCLEOTIDE SEQUENCE</scope>
</reference>
<sequence>KTCPFLIRVFVKSGSHHELDRDFQLPDRLPSKDESQIYAWFDTTLREICLQLLDSSPSLMSNPPIKFSIRSVFLDVPRHSSVSHDGPIPRYKAQDIGTIYSRDLARSASIPTSSGRSLQDLRFVVGDFIDIALISSNAPPAAAASSSPVDQRPSFGIRGASSRAAGGQSSNSREGPRWGRSSGPSPRWGSSKDRRGSGGAFEQSRSSNHGRWGQSSGAHQERTNGGADRDGDRYRDRGGKGKWASSATRKRRDSRSRSPSPARRRR</sequence>
<accession>A0AAV0BGG4</accession>
<dbReference type="Proteomes" id="UP001153365">
    <property type="component" value="Unassembled WGS sequence"/>
</dbReference>
<name>A0AAV0BGG4_PHAPC</name>
<dbReference type="AlphaFoldDB" id="A0AAV0BGG4"/>
<dbReference type="PANTHER" id="PTHR13082:SF0">
    <property type="entry name" value="HISTONE DEACETYLASE COMPLEX SUBUNIT SAP18"/>
    <property type="match status" value="1"/>
</dbReference>
<proteinExistence type="inferred from homology"/>
<organism evidence="3 4">
    <name type="scientific">Phakopsora pachyrhizi</name>
    <name type="common">Asian soybean rust disease fungus</name>
    <dbReference type="NCBI Taxonomy" id="170000"/>
    <lineage>
        <taxon>Eukaryota</taxon>
        <taxon>Fungi</taxon>
        <taxon>Dikarya</taxon>
        <taxon>Basidiomycota</taxon>
        <taxon>Pucciniomycotina</taxon>
        <taxon>Pucciniomycetes</taxon>
        <taxon>Pucciniales</taxon>
        <taxon>Phakopsoraceae</taxon>
        <taxon>Phakopsora</taxon>
    </lineage>
</organism>
<evidence type="ECO:0000313" key="3">
    <source>
        <dbReference type="EMBL" id="CAH7685327.1"/>
    </source>
</evidence>
<dbReference type="GO" id="GO:0005634">
    <property type="term" value="C:nucleus"/>
    <property type="evidence" value="ECO:0007669"/>
    <property type="project" value="TreeGrafter"/>
</dbReference>
<keyword evidence="4" id="KW-1185">Reference proteome</keyword>
<dbReference type="Pfam" id="PF06487">
    <property type="entry name" value="SAP18"/>
    <property type="match status" value="1"/>
</dbReference>
<comment type="caution">
    <text evidence="3">The sequence shown here is derived from an EMBL/GenBank/DDBJ whole genome shotgun (WGS) entry which is preliminary data.</text>
</comment>
<dbReference type="InterPro" id="IPR042534">
    <property type="entry name" value="SAP18_sf"/>
</dbReference>
<feature type="compositionally biased region" description="Low complexity" evidence="2">
    <location>
        <begin position="139"/>
        <end position="148"/>
    </location>
</feature>
<feature type="compositionally biased region" description="Basic and acidic residues" evidence="2">
    <location>
        <begin position="219"/>
        <end position="239"/>
    </location>
</feature>
<dbReference type="PANTHER" id="PTHR13082">
    <property type="entry name" value="SAP18"/>
    <property type="match status" value="1"/>
</dbReference>
<evidence type="ECO:0000313" key="4">
    <source>
        <dbReference type="Proteomes" id="UP001153365"/>
    </source>
</evidence>
<evidence type="ECO:0000256" key="2">
    <source>
        <dbReference type="SAM" id="MobiDB-lite"/>
    </source>
</evidence>
<feature type="compositionally biased region" description="Low complexity" evidence="2">
    <location>
        <begin position="158"/>
        <end position="189"/>
    </location>
</feature>
<dbReference type="EMBL" id="CALTRL010005720">
    <property type="protein sequence ID" value="CAH7685327.1"/>
    <property type="molecule type" value="Genomic_DNA"/>
</dbReference>
<dbReference type="InterPro" id="IPR010516">
    <property type="entry name" value="SAP18"/>
</dbReference>
<protein>
    <submittedName>
        <fullName evidence="3">Sin3 associated polypeptide p18-domain-containing protein</fullName>
    </submittedName>
</protein>
<comment type="similarity">
    <text evidence="1">Belongs to the SAP18 family.</text>
</comment>
<gene>
    <name evidence="3" type="ORF">PPACK8108_LOCUS19827</name>
</gene>
<feature type="region of interest" description="Disordered" evidence="2">
    <location>
        <begin position="139"/>
        <end position="266"/>
    </location>
</feature>